<protein>
    <recommendedName>
        <fullName evidence="6">Twitching motility protein PilT</fullName>
    </recommendedName>
</protein>
<dbReference type="EMBL" id="PJMU01000001">
    <property type="protein sequence ID" value="PKV76084.1"/>
    <property type="molecule type" value="Genomic_DNA"/>
</dbReference>
<organism evidence="4 5">
    <name type="scientific">Pontibacter ramchanderi</name>
    <dbReference type="NCBI Taxonomy" id="1179743"/>
    <lineage>
        <taxon>Bacteria</taxon>
        <taxon>Pseudomonadati</taxon>
        <taxon>Bacteroidota</taxon>
        <taxon>Cytophagia</taxon>
        <taxon>Cytophagales</taxon>
        <taxon>Hymenobacteraceae</taxon>
        <taxon>Pontibacter</taxon>
    </lineage>
</organism>
<accession>A0A2N3V378</accession>
<keyword evidence="5" id="KW-1185">Reference proteome</keyword>
<keyword evidence="1" id="KW-0694">RNA-binding</keyword>
<sequence>MPLIAHFQFHGSLNDFLRPRQRNTNIIYTFAVHQSVKDMIEANGVPYLEVRKVLVNGQQVGATYRLQPEDRVAVYPYDGREEELLAGIAERRFVLDVHLGTLAHHLRMLGFDTVYQNDLHDPALVQIASTEQRILLTRDVDLLKNKAIPAGYWLRSQHTKEQLTEVIRRFRLIDWLRPFTRCMVCNGEIKAVSKEAVQEQLPPKTRLYFEDFYQCRDCKRVYWKGSHYERMQVSIQQIKTY</sequence>
<dbReference type="Pfam" id="PF14451">
    <property type="entry name" value="Ub-Mut7C"/>
    <property type="match status" value="1"/>
</dbReference>
<dbReference type="PROSITE" id="PS50889">
    <property type="entry name" value="S4"/>
    <property type="match status" value="1"/>
</dbReference>
<name>A0A2N3V378_9BACT</name>
<evidence type="ECO:0000259" key="3">
    <source>
        <dbReference type="Pfam" id="PF14451"/>
    </source>
</evidence>
<dbReference type="GO" id="GO:0003723">
    <property type="term" value="F:RNA binding"/>
    <property type="evidence" value="ECO:0007669"/>
    <property type="project" value="UniProtKB-KW"/>
</dbReference>
<dbReference type="PANTHER" id="PTHR39081">
    <property type="entry name" value="MUT7-C DOMAIN-CONTAINING PROTEIN"/>
    <property type="match status" value="1"/>
</dbReference>
<gene>
    <name evidence="4" type="ORF">BD749_1034</name>
</gene>
<dbReference type="Proteomes" id="UP000233782">
    <property type="component" value="Unassembled WGS sequence"/>
</dbReference>
<evidence type="ECO:0000256" key="1">
    <source>
        <dbReference type="PROSITE-ProRule" id="PRU00182"/>
    </source>
</evidence>
<dbReference type="PANTHER" id="PTHR39081:SF1">
    <property type="entry name" value="MUT7-C RNASE DOMAIN-CONTAINING PROTEIN"/>
    <property type="match status" value="1"/>
</dbReference>
<evidence type="ECO:0000313" key="4">
    <source>
        <dbReference type="EMBL" id="PKV76084.1"/>
    </source>
</evidence>
<proteinExistence type="predicted"/>
<comment type="caution">
    <text evidence="4">The sequence shown here is derived from an EMBL/GenBank/DDBJ whole genome shotgun (WGS) entry which is preliminary data.</text>
</comment>
<evidence type="ECO:0000259" key="2">
    <source>
        <dbReference type="Pfam" id="PF01927"/>
    </source>
</evidence>
<dbReference type="AlphaFoldDB" id="A0A2N3V378"/>
<feature type="domain" description="Ubiquitin Mut7-C" evidence="3">
    <location>
        <begin position="4"/>
        <end position="77"/>
    </location>
</feature>
<dbReference type="InterPro" id="IPR002782">
    <property type="entry name" value="Mut7-C_RNAse_dom"/>
</dbReference>
<dbReference type="OrthoDB" id="9797655at2"/>
<dbReference type="RefSeq" id="WP_101443252.1">
    <property type="nucleotide sequence ID" value="NZ_PJMU01000001.1"/>
</dbReference>
<dbReference type="Pfam" id="PF01927">
    <property type="entry name" value="Mut7-C"/>
    <property type="match status" value="1"/>
</dbReference>
<evidence type="ECO:0008006" key="6">
    <source>
        <dbReference type="Google" id="ProtNLM"/>
    </source>
</evidence>
<dbReference type="InterPro" id="IPR027798">
    <property type="entry name" value="Ub_Mut7C"/>
</dbReference>
<reference evidence="4 5" key="1">
    <citation type="submission" date="2017-12" db="EMBL/GenBank/DDBJ databases">
        <title>Genomic Encyclopedia of Type Strains, Phase III (KMG-III): the genomes of soil and plant-associated and newly described type strains.</title>
        <authorList>
            <person name="Whitman W."/>
        </authorList>
    </citation>
    <scope>NUCLEOTIDE SEQUENCE [LARGE SCALE GENOMIC DNA]</scope>
    <source>
        <strain evidence="4 5">LP43</strain>
    </source>
</reference>
<feature type="domain" description="Mut7-C RNAse" evidence="2">
    <location>
        <begin position="92"/>
        <end position="233"/>
    </location>
</feature>
<evidence type="ECO:0000313" key="5">
    <source>
        <dbReference type="Proteomes" id="UP000233782"/>
    </source>
</evidence>